<evidence type="ECO:0000313" key="3">
    <source>
        <dbReference type="Proteomes" id="UP000521872"/>
    </source>
</evidence>
<proteinExistence type="predicted"/>
<name>A0A8H4VSN1_9AGAR</name>
<dbReference type="EMBL" id="JAACJL010000017">
    <property type="protein sequence ID" value="KAF4618855.1"/>
    <property type="molecule type" value="Genomic_DNA"/>
</dbReference>
<evidence type="ECO:0000313" key="2">
    <source>
        <dbReference type="EMBL" id="KAF4618855.1"/>
    </source>
</evidence>
<dbReference type="Gene3D" id="1.20.1280.50">
    <property type="match status" value="1"/>
</dbReference>
<gene>
    <name evidence="2" type="ORF">D9613_009677</name>
</gene>
<feature type="region of interest" description="Disordered" evidence="1">
    <location>
        <begin position="458"/>
        <end position="482"/>
    </location>
</feature>
<keyword evidence="3" id="KW-1185">Reference proteome</keyword>
<dbReference type="Proteomes" id="UP000521872">
    <property type="component" value="Unassembled WGS sequence"/>
</dbReference>
<protein>
    <recommendedName>
        <fullName evidence="4">F-box domain-containing protein</fullName>
    </recommendedName>
</protein>
<organism evidence="2 3">
    <name type="scientific">Agrocybe pediades</name>
    <dbReference type="NCBI Taxonomy" id="84607"/>
    <lineage>
        <taxon>Eukaryota</taxon>
        <taxon>Fungi</taxon>
        <taxon>Dikarya</taxon>
        <taxon>Basidiomycota</taxon>
        <taxon>Agaricomycotina</taxon>
        <taxon>Agaricomycetes</taxon>
        <taxon>Agaricomycetidae</taxon>
        <taxon>Agaricales</taxon>
        <taxon>Agaricineae</taxon>
        <taxon>Strophariaceae</taxon>
        <taxon>Agrocybe</taxon>
    </lineage>
</organism>
<reference evidence="2 3" key="1">
    <citation type="submission" date="2019-12" db="EMBL/GenBank/DDBJ databases">
        <authorList>
            <person name="Floudas D."/>
            <person name="Bentzer J."/>
            <person name="Ahren D."/>
            <person name="Johansson T."/>
            <person name="Persson P."/>
            <person name="Tunlid A."/>
        </authorList>
    </citation>
    <scope>NUCLEOTIDE SEQUENCE [LARGE SCALE GENOMIC DNA]</scope>
    <source>
        <strain evidence="2 3">CBS 102.39</strain>
    </source>
</reference>
<evidence type="ECO:0008006" key="4">
    <source>
        <dbReference type="Google" id="ProtNLM"/>
    </source>
</evidence>
<comment type="caution">
    <text evidence="2">The sequence shown here is derived from an EMBL/GenBank/DDBJ whole genome shotgun (WGS) entry which is preliminary data.</text>
</comment>
<evidence type="ECO:0000256" key="1">
    <source>
        <dbReference type="SAM" id="MobiDB-lite"/>
    </source>
</evidence>
<feature type="compositionally biased region" description="Polar residues" evidence="1">
    <location>
        <begin position="473"/>
        <end position="482"/>
    </location>
</feature>
<accession>A0A8H4VSN1</accession>
<dbReference type="AlphaFoldDB" id="A0A8H4VSN1"/>
<feature type="compositionally biased region" description="Low complexity" evidence="1">
    <location>
        <begin position="458"/>
        <end position="472"/>
    </location>
</feature>
<sequence length="759" mass="83924">MPAIPQTHHYHIPSDVLFHIFSILAHPGPGPGGDCPPPTTTFQSDPLHPLELLRTISQVCAAWRAEGTSPVLWGRVVDLGYLWGGDTTARDEELDDDEGESITRRRRNLKERLREEVIKRTEGTAGLWIFGSVTPDGPGEISAREEDNRGRWMMWLEREWRRVERLNLSFQSTGYNYERDVAEGSWGFWKNLIRRRDAMRLKTFRVVGLGLTSPSGSSATPSRSFVSSSSPSGRRLVHANLFADCAPRLKEFNGLDLVDICAFPYNTASWLSGLVVLNVRAPPKASSRRSFLGVLRRMQNLEVLFVDKALEAETWKELTSWEHEQEERGAEWLVPVRLPRLRELWITVSEVREIVFLLKNILPGAGGADRDVGATTTANGVVGRSQCKYMVLCKGGGGPRGTSPTLTGNFLASQNGQGRDEGAQGDVVEVITNVCVRTVRSFGSSALVHVMASGTSTSVVTSPSSTTGPSATNLSISATAGDSSSDPKVGMYLSLWMHRLFIGLCRDGISMHHWDTVTFSSSSSSSFESAGSSGGITLKKPEEWDLNIKTLVGVHGDGLGNPREFGLRVVKSLRESEVDYGGVVGVLSLDLDGSHFKLDRESNKGEWDGRAELAAFMQRFEGVHTLIVPLGSESTMRTLCALLSSARTEASGEDSRRYAGSFSRTAPGTLFPGLRVVQVRPYPASSPDIRDRFRDSLVDFLRRWRRYNLYEAIQPHSLSQHEPRGRELVLDLTMLGESETLDFEMRGLEEIEGLKVVWI</sequence>